<dbReference type="AlphaFoldDB" id="A0A6A5Y4M3"/>
<name>A0A6A5Y4M3_9PLEO</name>
<organism evidence="1 2">
    <name type="scientific">Aaosphaeria arxii CBS 175.79</name>
    <dbReference type="NCBI Taxonomy" id="1450172"/>
    <lineage>
        <taxon>Eukaryota</taxon>
        <taxon>Fungi</taxon>
        <taxon>Dikarya</taxon>
        <taxon>Ascomycota</taxon>
        <taxon>Pezizomycotina</taxon>
        <taxon>Dothideomycetes</taxon>
        <taxon>Pleosporomycetidae</taxon>
        <taxon>Pleosporales</taxon>
        <taxon>Pleosporales incertae sedis</taxon>
        <taxon>Aaosphaeria</taxon>
    </lineage>
</organism>
<dbReference type="EMBL" id="ML978067">
    <property type="protein sequence ID" value="KAF2020206.1"/>
    <property type="molecule type" value="Genomic_DNA"/>
</dbReference>
<evidence type="ECO:0008006" key="3">
    <source>
        <dbReference type="Google" id="ProtNLM"/>
    </source>
</evidence>
<proteinExistence type="predicted"/>
<gene>
    <name evidence="1" type="ORF">BU24DRAFT_448535</name>
</gene>
<dbReference type="Proteomes" id="UP000799778">
    <property type="component" value="Unassembled WGS sequence"/>
</dbReference>
<dbReference type="OrthoDB" id="268428at2759"/>
<accession>A0A6A5Y4M3</accession>
<sequence length="404" mass="45796">MTDKILTFEISPDGDLEVKSIRKGDDQAIYTLKRETMVAKSQYFKNLLRYTHLGDQSSPGITLEDDDPEALNVWFRHLHAEGDAERKELQQPNQLSDISVRTIWHLACVGDKNNFDGEVLGDFFKKWYRHHVRLSNNNSNDGEEFPYNFVAYVKTLPFPCLVLDHAEGFAETTKWLAYNSIGHIREVRPPGFTSKYHHLSPKDFVGPLNAARGRLKTILGQGLCNASDDILTRGRYDCTCKQYRAVVGQYLEELSRVRVDPLEKSVLSNSIARMLKLLDDFKLDPAEACSFCTKRWDLTVQSAVQRVNGYFDVCVSTAWIGRIITERTLRKTTGRSQWLSMESGMRTAELNMESPHGTIPGVGGMSIGKSSWICVALAWIRDGFILITPLMVPPMVLLMIRLEG</sequence>
<dbReference type="RefSeq" id="XP_033388545.1">
    <property type="nucleotide sequence ID" value="XM_033530892.1"/>
</dbReference>
<reference evidence="1" key="1">
    <citation type="journal article" date="2020" name="Stud. Mycol.">
        <title>101 Dothideomycetes genomes: a test case for predicting lifestyles and emergence of pathogens.</title>
        <authorList>
            <person name="Haridas S."/>
            <person name="Albert R."/>
            <person name="Binder M."/>
            <person name="Bloem J."/>
            <person name="Labutti K."/>
            <person name="Salamov A."/>
            <person name="Andreopoulos B."/>
            <person name="Baker S."/>
            <person name="Barry K."/>
            <person name="Bills G."/>
            <person name="Bluhm B."/>
            <person name="Cannon C."/>
            <person name="Castanera R."/>
            <person name="Culley D."/>
            <person name="Daum C."/>
            <person name="Ezra D."/>
            <person name="Gonzalez J."/>
            <person name="Henrissat B."/>
            <person name="Kuo A."/>
            <person name="Liang C."/>
            <person name="Lipzen A."/>
            <person name="Lutzoni F."/>
            <person name="Magnuson J."/>
            <person name="Mondo S."/>
            <person name="Nolan M."/>
            <person name="Ohm R."/>
            <person name="Pangilinan J."/>
            <person name="Park H.-J."/>
            <person name="Ramirez L."/>
            <person name="Alfaro M."/>
            <person name="Sun H."/>
            <person name="Tritt A."/>
            <person name="Yoshinaga Y."/>
            <person name="Zwiers L.-H."/>
            <person name="Turgeon B."/>
            <person name="Goodwin S."/>
            <person name="Spatafora J."/>
            <person name="Crous P."/>
            <person name="Grigoriev I."/>
        </authorList>
    </citation>
    <scope>NUCLEOTIDE SEQUENCE</scope>
    <source>
        <strain evidence="1">CBS 175.79</strain>
    </source>
</reference>
<protein>
    <recommendedName>
        <fullName evidence="3">BTB domain-containing protein</fullName>
    </recommendedName>
</protein>
<evidence type="ECO:0000313" key="1">
    <source>
        <dbReference type="EMBL" id="KAF2020206.1"/>
    </source>
</evidence>
<dbReference type="GeneID" id="54288289"/>
<keyword evidence="2" id="KW-1185">Reference proteome</keyword>
<evidence type="ECO:0000313" key="2">
    <source>
        <dbReference type="Proteomes" id="UP000799778"/>
    </source>
</evidence>